<dbReference type="CDD" id="cd04179">
    <property type="entry name" value="DPM_DPG-synthase_like"/>
    <property type="match status" value="1"/>
</dbReference>
<sequence length="336" mass="38777">MKLLTIAIPCYNSQDYMDKAVASLLPGGEETEILIVDDGSGDRTAEIADDYTRRYPGIVRAIHQENGGHGNAVMTGLKNASGLYFKVVDSDDWADAEAYPKILEILRSLAENPVDMLVSNYIYDKAGAKHKHVMHYRRALPQGRVFGWEETKPFRKGHYMLMHSVIYRTQLLRDCGLDLPRHTFYVDELYVYQPLARVERIFYLDVDFYHYFIGRQDQSVQEQVMVRRIDQALLVNRLLVSSVDPYSVEEPRKRSYMLNFLEIITAVSSVLLMKSGTEESLRKKAELWAFIEKENHRVYQTLRRRLTGRLLHLPGKTGRAVVIGVYKVCQKIFGFN</sequence>
<organism evidence="2">
    <name type="scientific">uncultured bacterium Contigcl_8</name>
    <dbReference type="NCBI Taxonomy" id="1393678"/>
    <lineage>
        <taxon>Bacteria</taxon>
        <taxon>environmental samples</taxon>
    </lineage>
</organism>
<dbReference type="EMBL" id="KC246840">
    <property type="protein sequence ID" value="AHF25524.1"/>
    <property type="molecule type" value="Genomic_DNA"/>
</dbReference>
<keyword evidence="2" id="KW-0808">Transferase</keyword>
<dbReference type="GO" id="GO:0016758">
    <property type="term" value="F:hexosyltransferase activity"/>
    <property type="evidence" value="ECO:0007669"/>
    <property type="project" value="UniProtKB-ARBA"/>
</dbReference>
<dbReference type="Gene3D" id="3.90.550.10">
    <property type="entry name" value="Spore Coat Polysaccharide Biosynthesis Protein SpsA, Chain A"/>
    <property type="match status" value="1"/>
</dbReference>
<accession>W0FPV4</accession>
<dbReference type="SUPFAM" id="SSF53448">
    <property type="entry name" value="Nucleotide-diphospho-sugar transferases"/>
    <property type="match status" value="1"/>
</dbReference>
<protein>
    <submittedName>
        <fullName evidence="2">Glycosyltransferases involved in cell wall biogenesis</fullName>
    </submittedName>
</protein>
<dbReference type="PANTHER" id="PTHR22916:SF3">
    <property type="entry name" value="UDP-GLCNAC:BETAGAL BETA-1,3-N-ACETYLGLUCOSAMINYLTRANSFERASE-LIKE PROTEIN 1"/>
    <property type="match status" value="1"/>
</dbReference>
<dbReference type="InterPro" id="IPR001173">
    <property type="entry name" value="Glyco_trans_2-like"/>
</dbReference>
<evidence type="ECO:0000259" key="1">
    <source>
        <dbReference type="Pfam" id="PF00535"/>
    </source>
</evidence>
<reference evidence="2" key="1">
    <citation type="journal article" date="2013" name="PLoS ONE">
        <title>Metagenomic insights into the carbohydrate-active enzymes carried by the microorganisms adhering to solid digesta in the rumen of cows.</title>
        <authorList>
            <person name="Wang L."/>
            <person name="Hatem A."/>
            <person name="Catalyurek U.V."/>
            <person name="Morrison M."/>
            <person name="Yu Z."/>
        </authorList>
    </citation>
    <scope>NUCLEOTIDE SEQUENCE</scope>
</reference>
<dbReference type="PANTHER" id="PTHR22916">
    <property type="entry name" value="GLYCOSYLTRANSFERASE"/>
    <property type="match status" value="1"/>
</dbReference>
<dbReference type="AlphaFoldDB" id="W0FPV4"/>
<feature type="domain" description="Glycosyltransferase 2-like" evidence="1">
    <location>
        <begin position="5"/>
        <end position="164"/>
    </location>
</feature>
<proteinExistence type="predicted"/>
<evidence type="ECO:0000313" key="2">
    <source>
        <dbReference type="EMBL" id="AHF25524.1"/>
    </source>
</evidence>
<dbReference type="InterPro" id="IPR029044">
    <property type="entry name" value="Nucleotide-diphossugar_trans"/>
</dbReference>
<name>W0FPV4_9BACT</name>
<dbReference type="Pfam" id="PF00535">
    <property type="entry name" value="Glycos_transf_2"/>
    <property type="match status" value="1"/>
</dbReference>